<dbReference type="InterPro" id="IPR008560">
    <property type="entry name" value="DUF842_euk"/>
</dbReference>
<reference evidence="2 3" key="1">
    <citation type="submission" date="2017-12" db="EMBL/GenBank/DDBJ databases">
        <title>Sequencing, de novo assembly and annotation of complete genome of a new Thraustochytrid species, strain FCC1311.</title>
        <authorList>
            <person name="Sedici K."/>
            <person name="Godart F."/>
            <person name="Aiese Cigliano R."/>
            <person name="Sanseverino W."/>
            <person name="Barakat M."/>
            <person name="Ortet P."/>
            <person name="Marechal E."/>
            <person name="Cagnac O."/>
            <person name="Amato A."/>
        </authorList>
    </citation>
    <scope>NUCLEOTIDE SEQUENCE [LARGE SCALE GENOMIC DNA]</scope>
</reference>
<protein>
    <submittedName>
        <fullName evidence="2">Protein FAM136A</fullName>
    </submittedName>
</protein>
<proteinExistence type="inferred from homology"/>
<dbReference type="Pfam" id="PF05811">
    <property type="entry name" value="DUF842"/>
    <property type="match status" value="1"/>
</dbReference>
<dbReference type="EMBL" id="BEYU01000033">
    <property type="protein sequence ID" value="GBG27633.1"/>
    <property type="molecule type" value="Genomic_DNA"/>
</dbReference>
<organism evidence="2 3">
    <name type="scientific">Hondaea fermentalgiana</name>
    <dbReference type="NCBI Taxonomy" id="2315210"/>
    <lineage>
        <taxon>Eukaryota</taxon>
        <taxon>Sar</taxon>
        <taxon>Stramenopiles</taxon>
        <taxon>Bigyra</taxon>
        <taxon>Labyrinthulomycetes</taxon>
        <taxon>Thraustochytrida</taxon>
        <taxon>Thraustochytriidae</taxon>
        <taxon>Hondaea</taxon>
    </lineage>
</organism>
<dbReference type="PANTHER" id="PTHR21096:SF0">
    <property type="entry name" value="PROTEIN FAM136A"/>
    <property type="match status" value="1"/>
</dbReference>
<evidence type="ECO:0000256" key="1">
    <source>
        <dbReference type="ARBA" id="ARBA00009952"/>
    </source>
</evidence>
<evidence type="ECO:0000313" key="2">
    <source>
        <dbReference type="EMBL" id="GBG27633.1"/>
    </source>
</evidence>
<comment type="caution">
    <text evidence="2">The sequence shown here is derived from an EMBL/GenBank/DDBJ whole genome shotgun (WGS) entry which is preliminary data.</text>
</comment>
<accession>A0A2R5GG58</accession>
<sequence length="140" mass="15677">MGDPNTRVQQAVGDLLESLEKQRIRPMRKEAFLCSAKCCDSAVGNEQLQNCVQECQRKTAQTESIISQELETFQQRLQRCAMGCNDRAQDQIPADPNAQTPELINRLQKEAEACANKCVDTNLASLNKIGERVNQAVKHM</sequence>
<dbReference type="AlphaFoldDB" id="A0A2R5GG58"/>
<keyword evidence="3" id="KW-1185">Reference proteome</keyword>
<dbReference type="PANTHER" id="PTHR21096">
    <property type="entry name" value="PROTEIN FAM136A"/>
    <property type="match status" value="1"/>
</dbReference>
<dbReference type="GO" id="GO:0005737">
    <property type="term" value="C:cytoplasm"/>
    <property type="evidence" value="ECO:0007669"/>
    <property type="project" value="TreeGrafter"/>
</dbReference>
<name>A0A2R5GG58_9STRA</name>
<dbReference type="Proteomes" id="UP000241890">
    <property type="component" value="Unassembled WGS sequence"/>
</dbReference>
<evidence type="ECO:0000313" key="3">
    <source>
        <dbReference type="Proteomes" id="UP000241890"/>
    </source>
</evidence>
<dbReference type="FunCoup" id="A0A2R5GG58">
    <property type="interactions" value="23"/>
</dbReference>
<gene>
    <name evidence="2" type="ORF">FCC1311_038562</name>
</gene>
<dbReference type="OrthoDB" id="9975421at2759"/>
<comment type="similarity">
    <text evidence="1">Belongs to the FAM136 family.</text>
</comment>
<dbReference type="InParanoid" id="A0A2R5GG58"/>